<dbReference type="InterPro" id="IPR027417">
    <property type="entry name" value="P-loop_NTPase"/>
</dbReference>
<dbReference type="PROSITE" id="PS51192">
    <property type="entry name" value="HELICASE_ATP_BIND_1"/>
    <property type="match status" value="1"/>
</dbReference>
<dbReference type="Pfam" id="PF17757">
    <property type="entry name" value="UvrB_inter"/>
    <property type="match status" value="1"/>
</dbReference>
<dbReference type="Gene3D" id="3.40.50.300">
    <property type="entry name" value="P-loop containing nucleotide triphosphate hydrolases"/>
    <property type="match status" value="3"/>
</dbReference>
<feature type="domain" description="Helicase ATP-binding" evidence="17">
    <location>
        <begin position="66"/>
        <end position="216"/>
    </location>
</feature>
<evidence type="ECO:0000256" key="7">
    <source>
        <dbReference type="ARBA" id="ARBA00022840"/>
    </source>
</evidence>
<protein>
    <recommendedName>
        <fullName evidence="12 13">UvrABC system protein B</fullName>
        <shortName evidence="13">Protein UvrB</shortName>
    </recommendedName>
    <alternativeName>
        <fullName evidence="13">Excinuclease ABC subunit B</fullName>
    </alternativeName>
</protein>
<dbReference type="Pfam" id="PF00271">
    <property type="entry name" value="Helicase_C"/>
    <property type="match status" value="1"/>
</dbReference>
<dbReference type="InterPro" id="IPR006935">
    <property type="entry name" value="Helicase/UvrB_N"/>
</dbReference>
<evidence type="ECO:0000313" key="19">
    <source>
        <dbReference type="EMBL" id="GAA0567269.1"/>
    </source>
</evidence>
<dbReference type="Pfam" id="PF02151">
    <property type="entry name" value="UVR"/>
    <property type="match status" value="1"/>
</dbReference>
<dbReference type="NCBIfam" id="NF003673">
    <property type="entry name" value="PRK05298.1"/>
    <property type="match status" value="1"/>
</dbReference>
<feature type="compositionally biased region" description="Basic and acidic residues" evidence="15">
    <location>
        <begin position="732"/>
        <end position="746"/>
    </location>
</feature>
<dbReference type="InterPro" id="IPR036876">
    <property type="entry name" value="UVR_dom_sf"/>
</dbReference>
<keyword evidence="9 13" id="KW-0234">DNA repair</keyword>
<dbReference type="Pfam" id="PF04851">
    <property type="entry name" value="ResIII"/>
    <property type="match status" value="1"/>
</dbReference>
<evidence type="ECO:0000256" key="2">
    <source>
        <dbReference type="ARBA" id="ARBA00008533"/>
    </source>
</evidence>
<evidence type="ECO:0000256" key="15">
    <source>
        <dbReference type="SAM" id="MobiDB-lite"/>
    </source>
</evidence>
<accession>A0ABN1EIH2</accession>
<evidence type="ECO:0000259" key="18">
    <source>
        <dbReference type="PROSITE" id="PS51194"/>
    </source>
</evidence>
<dbReference type="InterPro" id="IPR014001">
    <property type="entry name" value="Helicase_ATP-bd"/>
</dbReference>
<evidence type="ECO:0000256" key="13">
    <source>
        <dbReference type="HAMAP-Rule" id="MF_00204"/>
    </source>
</evidence>
<organism evidence="19 20">
    <name type="scientific">Rhizomicrobium electricum</name>
    <dbReference type="NCBI Taxonomy" id="480070"/>
    <lineage>
        <taxon>Bacteria</taxon>
        <taxon>Pseudomonadati</taxon>
        <taxon>Pseudomonadota</taxon>
        <taxon>Alphaproteobacteria</taxon>
        <taxon>Micropepsales</taxon>
        <taxon>Micropepsaceae</taxon>
        <taxon>Rhizomicrobium</taxon>
    </lineage>
</organism>
<dbReference type="CDD" id="cd18790">
    <property type="entry name" value="SF2_C_UvrB"/>
    <property type="match status" value="1"/>
</dbReference>
<evidence type="ECO:0000259" key="16">
    <source>
        <dbReference type="PROSITE" id="PS50151"/>
    </source>
</evidence>
<dbReference type="PANTHER" id="PTHR24029:SF0">
    <property type="entry name" value="UVRABC SYSTEM PROTEIN B"/>
    <property type="match status" value="1"/>
</dbReference>
<dbReference type="SMART" id="SM00487">
    <property type="entry name" value="DEXDc"/>
    <property type="match status" value="1"/>
</dbReference>
<keyword evidence="20" id="KW-1185">Reference proteome</keyword>
<dbReference type="PROSITE" id="PS50151">
    <property type="entry name" value="UVR"/>
    <property type="match status" value="1"/>
</dbReference>
<evidence type="ECO:0000256" key="5">
    <source>
        <dbReference type="ARBA" id="ARBA00022763"/>
    </source>
</evidence>
<evidence type="ECO:0000256" key="8">
    <source>
        <dbReference type="ARBA" id="ARBA00022881"/>
    </source>
</evidence>
<feature type="domain" description="Helicase C-terminal" evidence="18">
    <location>
        <begin position="471"/>
        <end position="637"/>
    </location>
</feature>
<dbReference type="Proteomes" id="UP001499951">
    <property type="component" value="Unassembled WGS sequence"/>
</dbReference>
<comment type="subcellular location">
    <subcellularLocation>
        <location evidence="1 13 14">Cytoplasm</location>
    </subcellularLocation>
</comment>
<evidence type="ECO:0000256" key="10">
    <source>
        <dbReference type="ARBA" id="ARBA00023236"/>
    </source>
</evidence>
<feature type="region of interest" description="Disordered" evidence="15">
    <location>
        <begin position="732"/>
        <end position="771"/>
    </location>
</feature>
<keyword evidence="8 13" id="KW-0267">Excision nuclease</keyword>
<keyword evidence="10 13" id="KW-0742">SOS response</keyword>
<evidence type="ECO:0000313" key="20">
    <source>
        <dbReference type="Proteomes" id="UP001499951"/>
    </source>
</evidence>
<feature type="binding site" evidence="13">
    <location>
        <begin position="79"/>
        <end position="86"/>
    </location>
    <ligand>
        <name>ATP</name>
        <dbReference type="ChEBI" id="CHEBI:30616"/>
    </ligand>
</feature>
<dbReference type="SUPFAM" id="SSF52540">
    <property type="entry name" value="P-loop containing nucleoside triphosphate hydrolases"/>
    <property type="match status" value="2"/>
</dbReference>
<dbReference type="InterPro" id="IPR001943">
    <property type="entry name" value="UVR_dom"/>
</dbReference>
<dbReference type="Gene3D" id="4.10.860.10">
    <property type="entry name" value="UVR domain"/>
    <property type="match status" value="1"/>
</dbReference>
<evidence type="ECO:0000256" key="12">
    <source>
        <dbReference type="ARBA" id="ARBA00029504"/>
    </source>
</evidence>
<dbReference type="InterPro" id="IPR041471">
    <property type="entry name" value="UvrB_inter"/>
</dbReference>
<dbReference type="PANTHER" id="PTHR24029">
    <property type="entry name" value="UVRABC SYSTEM PROTEIN B"/>
    <property type="match status" value="1"/>
</dbReference>
<evidence type="ECO:0000259" key="17">
    <source>
        <dbReference type="PROSITE" id="PS51192"/>
    </source>
</evidence>
<keyword evidence="4 13" id="KW-0547">Nucleotide-binding</keyword>
<keyword evidence="7 13" id="KW-0067">ATP-binding</keyword>
<evidence type="ECO:0000256" key="9">
    <source>
        <dbReference type="ARBA" id="ARBA00023204"/>
    </source>
</evidence>
<dbReference type="InterPro" id="IPR024759">
    <property type="entry name" value="UvrB_YAD/RRR_dom"/>
</dbReference>
<comment type="caution">
    <text evidence="19">The sequence shown here is derived from an EMBL/GenBank/DDBJ whole genome shotgun (WGS) entry which is preliminary data.</text>
</comment>
<dbReference type="PROSITE" id="PS51194">
    <property type="entry name" value="HELICASE_CTER"/>
    <property type="match status" value="1"/>
</dbReference>
<reference evidence="19 20" key="1">
    <citation type="journal article" date="2019" name="Int. J. Syst. Evol. Microbiol.">
        <title>The Global Catalogue of Microorganisms (GCM) 10K type strain sequencing project: providing services to taxonomists for standard genome sequencing and annotation.</title>
        <authorList>
            <consortium name="The Broad Institute Genomics Platform"/>
            <consortium name="The Broad Institute Genome Sequencing Center for Infectious Disease"/>
            <person name="Wu L."/>
            <person name="Ma J."/>
        </authorList>
    </citation>
    <scope>NUCLEOTIDE SEQUENCE [LARGE SCALE GENOMIC DNA]</scope>
    <source>
        <strain evidence="19 20">JCM 15089</strain>
    </source>
</reference>
<dbReference type="SUPFAM" id="SSF46600">
    <property type="entry name" value="C-terminal UvrC-binding domain of UvrB"/>
    <property type="match status" value="1"/>
</dbReference>
<sequence>MHNNGMVPRGPGELRGFGEMTGAEIAGFVPHRPSRPEKSEGGKRFVLVSEYEPAGDQPTAIADLVRGANANERDQVLLGVTGSGKTFTMAKVIETVQRPALILAPNKTLAAQLYAEMKGFFPHNAVEYFVSYYDYYQPEAYIPRTDTYIEKDSSINEEIDRMRHSATRAILERDDVIIVASVSCIYGIGAVETYSGTALTLKKGGRIDRTDLMRELSALQYRRNDDNFVRGAFRVRGDVIDIFPAHYEDRAWRVELFGDEVDQISEFDPLTGRSAGTLDSIKVYANSHYVTPRPTLAQAIKGIKAELIVRLEQFRKEGKLLEAQRLEQRTNFDMEMIEATGSCAGIENYSRWLTGRKPGEPPPTLFEYLPDDALVFADESHVTVPQIGAMYKGDYRRKSTLSEYGFRLPSCIDNRPLKFEEWDAMRPQTVYVSATPGDWEMERTGGVFTEQVIRPTGLIDPPVEIRPVESQVDDLIAECRLIAKRGYRALVTTLTKKMAEDLTEYMHEQGIRVRYMHSDVDTIERIEIIRDLRLGAFDVLIGINLLREGLDIPECALVAILDADKEGFLRSETSLIQTIGRAARNVDANVILYADHITGSMERAMAETTRRREKQKAYNAAHNITPQSIKKNIADIMGSMYERDHVVVGQGELGFAEDGKEFIGHNIKAHIADLEKKMKEAAADLEFEEAARLRDEIKRLTTVELAVADDPFARQSAVEDAVDQAFLNAVRDGVRETAPKKPDKPGTKGSRSRLKRQSRPNVPKTFGSRSK</sequence>
<evidence type="ECO:0000256" key="11">
    <source>
        <dbReference type="ARBA" id="ARBA00026033"/>
    </source>
</evidence>
<comment type="function">
    <text evidence="13">The UvrABC repair system catalyzes the recognition and processing of DNA lesions. A damage recognition complex composed of 2 UvrA and 2 UvrB subunits scans DNA for abnormalities. Upon binding of the UvrA(2)B(2) complex to a putative damaged site, the DNA wraps around one UvrB monomer. DNA wrap is dependent on ATP binding by UvrB and probably causes local melting of the DNA helix, facilitating insertion of UvrB beta-hairpin between the DNA strands. Then UvrB probes one DNA strand for the presence of a lesion. If a lesion is found the UvrA subunits dissociate and the UvrB-DNA preincision complex is formed. This complex is subsequently bound by UvrC and the second UvrB is released. If no lesion is found, the DNA wraps around the other UvrB subunit that will check the other stand for damage.</text>
</comment>
<comment type="subunit">
    <text evidence="11 13 14">Forms a heterotetramer with UvrA during the search for lesions. Interacts with UvrC in an incision complex.</text>
</comment>
<evidence type="ECO:0000256" key="1">
    <source>
        <dbReference type="ARBA" id="ARBA00004496"/>
    </source>
</evidence>
<dbReference type="EMBL" id="BAAADD010000003">
    <property type="protein sequence ID" value="GAA0567269.1"/>
    <property type="molecule type" value="Genomic_DNA"/>
</dbReference>
<feature type="domain" description="UVR" evidence="16">
    <location>
        <begin position="668"/>
        <end position="703"/>
    </location>
</feature>
<feature type="short sequence motif" description="Beta-hairpin" evidence="13">
    <location>
        <begin position="132"/>
        <end position="155"/>
    </location>
</feature>
<name>A0ABN1EIH2_9PROT</name>
<evidence type="ECO:0000256" key="14">
    <source>
        <dbReference type="RuleBase" id="RU003587"/>
    </source>
</evidence>
<comment type="domain">
    <text evidence="13">The beta-hairpin motif is involved in DNA binding.</text>
</comment>
<gene>
    <name evidence="13" type="primary">uvrB</name>
    <name evidence="19" type="ORF">GCM10008942_14760</name>
</gene>
<evidence type="ECO:0000256" key="3">
    <source>
        <dbReference type="ARBA" id="ARBA00022490"/>
    </source>
</evidence>
<dbReference type="InterPro" id="IPR004807">
    <property type="entry name" value="UvrB"/>
</dbReference>
<dbReference type="CDD" id="cd17916">
    <property type="entry name" value="DEXHc_UvrB"/>
    <property type="match status" value="1"/>
</dbReference>
<dbReference type="InterPro" id="IPR001650">
    <property type="entry name" value="Helicase_C-like"/>
</dbReference>
<keyword evidence="6 13" id="KW-0228">DNA excision</keyword>
<evidence type="ECO:0000256" key="4">
    <source>
        <dbReference type="ARBA" id="ARBA00022741"/>
    </source>
</evidence>
<dbReference type="Pfam" id="PF12344">
    <property type="entry name" value="UvrB"/>
    <property type="match status" value="1"/>
</dbReference>
<keyword evidence="3 13" id="KW-0963">Cytoplasm</keyword>
<evidence type="ECO:0000256" key="6">
    <source>
        <dbReference type="ARBA" id="ARBA00022769"/>
    </source>
</evidence>
<dbReference type="SMART" id="SM00490">
    <property type="entry name" value="HELICc"/>
    <property type="match status" value="1"/>
</dbReference>
<dbReference type="NCBIfam" id="TIGR00631">
    <property type="entry name" value="uvrb"/>
    <property type="match status" value="1"/>
</dbReference>
<dbReference type="HAMAP" id="MF_00204">
    <property type="entry name" value="UvrB"/>
    <property type="match status" value="1"/>
</dbReference>
<proteinExistence type="inferred from homology"/>
<keyword evidence="5 13" id="KW-0227">DNA damage</keyword>
<comment type="similarity">
    <text evidence="2 13 14">Belongs to the UvrB family.</text>
</comment>